<name>A0ACC1II44_9FUNG</name>
<accession>A0ACC1II44</accession>
<dbReference type="Proteomes" id="UP001150581">
    <property type="component" value="Unassembled WGS sequence"/>
</dbReference>
<evidence type="ECO:0000313" key="2">
    <source>
        <dbReference type="Proteomes" id="UP001150581"/>
    </source>
</evidence>
<keyword evidence="2" id="KW-1185">Reference proteome</keyword>
<evidence type="ECO:0000313" key="1">
    <source>
        <dbReference type="EMBL" id="KAJ1896048.1"/>
    </source>
</evidence>
<organism evidence="1 2">
    <name type="scientific">Kickxella alabastrina</name>
    <dbReference type="NCBI Taxonomy" id="61397"/>
    <lineage>
        <taxon>Eukaryota</taxon>
        <taxon>Fungi</taxon>
        <taxon>Fungi incertae sedis</taxon>
        <taxon>Zoopagomycota</taxon>
        <taxon>Kickxellomycotina</taxon>
        <taxon>Kickxellomycetes</taxon>
        <taxon>Kickxellales</taxon>
        <taxon>Kickxellaceae</taxon>
        <taxon>Kickxella</taxon>
    </lineage>
</organism>
<reference evidence="1" key="1">
    <citation type="submission" date="2022-07" db="EMBL/GenBank/DDBJ databases">
        <title>Phylogenomic reconstructions and comparative analyses of Kickxellomycotina fungi.</title>
        <authorList>
            <person name="Reynolds N.K."/>
            <person name="Stajich J.E."/>
            <person name="Barry K."/>
            <person name="Grigoriev I.V."/>
            <person name="Crous P."/>
            <person name="Smith M.E."/>
        </authorList>
    </citation>
    <scope>NUCLEOTIDE SEQUENCE</scope>
    <source>
        <strain evidence="1">Benny 63K</strain>
    </source>
</reference>
<feature type="non-terminal residue" evidence="1">
    <location>
        <position position="52"/>
    </location>
</feature>
<gene>
    <name evidence="1" type="ORF">LPJ66_004227</name>
</gene>
<dbReference type="EMBL" id="JANBPG010000494">
    <property type="protein sequence ID" value="KAJ1896048.1"/>
    <property type="molecule type" value="Genomic_DNA"/>
</dbReference>
<proteinExistence type="predicted"/>
<sequence>MPGSAYIENPEELAKFTATTTNSQFPAAVTPINSLYHLSADASATTPSNQVL</sequence>
<protein>
    <submittedName>
        <fullName evidence="1">Uncharacterized protein</fullName>
    </submittedName>
</protein>
<comment type="caution">
    <text evidence="1">The sequence shown here is derived from an EMBL/GenBank/DDBJ whole genome shotgun (WGS) entry which is preliminary data.</text>
</comment>